<protein>
    <recommendedName>
        <fullName evidence="3">Helix-turn-helix domain-containing protein</fullName>
    </recommendedName>
</protein>
<sequence>MNTTTAAATQANVTVATIRTWCRRGVIAATKASGRWIVDATSLARRIAIGTMRTRKTIMTNDFTSQAAEVAQLVARFTPERGCRAADRPGGSRDRFSGRADARAAAEWAQAHIRYAIALTADEADGRNEARERLTAECGHRLYRADNRAPEFDLAAAVPDLINTLMNDARTAATRVTA</sequence>
<accession>A0ABT6W4R0</accession>
<name>A0ABT6W4R0_9ACTN</name>
<dbReference type="RefSeq" id="WP_271322096.1">
    <property type="nucleotide sequence ID" value="NZ_JAAGKO020000040.1"/>
</dbReference>
<dbReference type="Proteomes" id="UP001156398">
    <property type="component" value="Unassembled WGS sequence"/>
</dbReference>
<reference evidence="1 2" key="1">
    <citation type="submission" date="2023-05" db="EMBL/GenBank/DDBJ databases">
        <title>Streptantibioticus silvisoli sp. nov., acidotolerant actinomycetes 1 from pine litter.</title>
        <authorList>
            <person name="Swiecimska M."/>
            <person name="Golinska P."/>
            <person name="Sangal V."/>
            <person name="Wachnowicz B."/>
            <person name="Goodfellow M."/>
        </authorList>
    </citation>
    <scope>NUCLEOTIDE SEQUENCE [LARGE SCALE GENOMIC DNA]</scope>
    <source>
        <strain evidence="1 2">SL54</strain>
    </source>
</reference>
<evidence type="ECO:0008006" key="3">
    <source>
        <dbReference type="Google" id="ProtNLM"/>
    </source>
</evidence>
<organism evidence="1 2">
    <name type="scientific">Streptantibioticus silvisoli</name>
    <dbReference type="NCBI Taxonomy" id="2705255"/>
    <lineage>
        <taxon>Bacteria</taxon>
        <taxon>Bacillati</taxon>
        <taxon>Actinomycetota</taxon>
        <taxon>Actinomycetes</taxon>
        <taxon>Kitasatosporales</taxon>
        <taxon>Streptomycetaceae</taxon>
        <taxon>Streptantibioticus</taxon>
    </lineage>
</organism>
<dbReference type="EMBL" id="JAAGKO020000040">
    <property type="protein sequence ID" value="MDI5965744.1"/>
    <property type="molecule type" value="Genomic_DNA"/>
</dbReference>
<evidence type="ECO:0000313" key="1">
    <source>
        <dbReference type="EMBL" id="MDI5965744.1"/>
    </source>
</evidence>
<comment type="caution">
    <text evidence="1">The sequence shown here is derived from an EMBL/GenBank/DDBJ whole genome shotgun (WGS) entry which is preliminary data.</text>
</comment>
<dbReference type="SUPFAM" id="SSF46955">
    <property type="entry name" value="Putative DNA-binding domain"/>
    <property type="match status" value="1"/>
</dbReference>
<proteinExistence type="predicted"/>
<evidence type="ECO:0000313" key="2">
    <source>
        <dbReference type="Proteomes" id="UP001156398"/>
    </source>
</evidence>
<gene>
    <name evidence="1" type="ORF">POF43_023960</name>
</gene>
<keyword evidence="2" id="KW-1185">Reference proteome</keyword>
<dbReference type="InterPro" id="IPR009061">
    <property type="entry name" value="DNA-bd_dom_put_sf"/>
</dbReference>